<accession>A0A3L6MT86</accession>
<dbReference type="GO" id="GO:0006313">
    <property type="term" value="P:DNA transposition"/>
    <property type="evidence" value="ECO:0007669"/>
    <property type="project" value="InterPro"/>
</dbReference>
<feature type="domain" description="Tc1-like transposase DDE" evidence="2">
    <location>
        <begin position="403"/>
        <end position="538"/>
    </location>
</feature>
<dbReference type="PANTHER" id="PTHR23022:SF135">
    <property type="entry name" value="SI:DKEY-77F5.3"/>
    <property type="match status" value="1"/>
</dbReference>
<dbReference type="GO" id="GO:0015074">
    <property type="term" value="P:DNA integration"/>
    <property type="evidence" value="ECO:0007669"/>
    <property type="project" value="InterPro"/>
</dbReference>
<dbReference type="Proteomes" id="UP000270866">
    <property type="component" value="Unassembled WGS sequence"/>
</dbReference>
<evidence type="ECO:0000259" key="1">
    <source>
        <dbReference type="Pfam" id="PF01498"/>
    </source>
</evidence>
<dbReference type="Pfam" id="PF13358">
    <property type="entry name" value="DDE_3"/>
    <property type="match status" value="1"/>
</dbReference>
<dbReference type="AlphaFoldDB" id="A0A3L6MT86"/>
<dbReference type="InterPro" id="IPR038717">
    <property type="entry name" value="Tc1-like_DDE_dom"/>
</dbReference>
<evidence type="ECO:0000313" key="4">
    <source>
        <dbReference type="Proteomes" id="UP000270866"/>
    </source>
</evidence>
<gene>
    <name evidence="3" type="ORF">BFJ65_g17623</name>
</gene>
<dbReference type="InterPro" id="IPR052338">
    <property type="entry name" value="Transposase_5"/>
</dbReference>
<dbReference type="InterPro" id="IPR012337">
    <property type="entry name" value="RNaseH-like_sf"/>
</dbReference>
<dbReference type="SUPFAM" id="SSF53098">
    <property type="entry name" value="Ribonuclease H-like"/>
    <property type="match status" value="1"/>
</dbReference>
<dbReference type="EMBL" id="MRCU01000016">
    <property type="protein sequence ID" value="RKK07417.1"/>
    <property type="molecule type" value="Genomic_DNA"/>
</dbReference>
<feature type="domain" description="Transposase Tc1-like" evidence="1">
    <location>
        <begin position="83"/>
        <end position="155"/>
    </location>
</feature>
<dbReference type="PANTHER" id="PTHR23022">
    <property type="entry name" value="TRANSPOSABLE ELEMENT-RELATED"/>
    <property type="match status" value="1"/>
</dbReference>
<dbReference type="GO" id="GO:0003677">
    <property type="term" value="F:DNA binding"/>
    <property type="evidence" value="ECO:0007669"/>
    <property type="project" value="InterPro"/>
</dbReference>
<organism evidence="3 4">
    <name type="scientific">Fusarium oxysporum f. sp. cepae</name>
    <dbReference type="NCBI Taxonomy" id="396571"/>
    <lineage>
        <taxon>Eukaryota</taxon>
        <taxon>Fungi</taxon>
        <taxon>Dikarya</taxon>
        <taxon>Ascomycota</taxon>
        <taxon>Pezizomycotina</taxon>
        <taxon>Sordariomycetes</taxon>
        <taxon>Hypocreomycetidae</taxon>
        <taxon>Hypocreales</taxon>
        <taxon>Nectriaceae</taxon>
        <taxon>Fusarium</taxon>
        <taxon>Fusarium oxysporum species complex</taxon>
    </lineage>
</organism>
<evidence type="ECO:0000259" key="2">
    <source>
        <dbReference type="Pfam" id="PF13358"/>
    </source>
</evidence>
<protein>
    <recommendedName>
        <fullName evidence="5">Tc1-like transposase DDE domain-containing protein</fullName>
    </recommendedName>
</protein>
<feature type="domain" description="Transposase Tc1-like" evidence="1">
    <location>
        <begin position="327"/>
        <end position="394"/>
    </location>
</feature>
<evidence type="ECO:0008006" key="5">
    <source>
        <dbReference type="Google" id="ProtNLM"/>
    </source>
</evidence>
<dbReference type="Gene3D" id="3.30.420.10">
    <property type="entry name" value="Ribonuclease H-like superfamily/Ribonuclease H"/>
    <property type="match status" value="2"/>
</dbReference>
<evidence type="ECO:0000313" key="3">
    <source>
        <dbReference type="EMBL" id="RKK07417.1"/>
    </source>
</evidence>
<sequence length="596" mass="68725">MPTDIATRALVVTLKAPSGGAKTTAEISALTGLAVRTINSIYARAIHRGFEPNETPLRLINEWLEDAPRSGRPTKRTEETKDLIIAKVSRDRYGREKSAADIAGELSLVGIDISKSTVTSLLKEAGYRKTKPTRKPGLTTKMRKERLEWCLAHQDWTLEDWKAVIWSDETSVILLHRRGGYRIWRKAEERVTRSCIRERWKGSSEFMFWAAFSYDKKGPCHCWRPETAKEKKEAEAALTAINEALEPVMKTQWEITNGIRRLGLRNLPGKKPDWKWNKETGKLIKKHFPDIPLGTIKTTLRREAQRGADNISLPRSGAPRKLTEEQRDQIYDTVTTDPHITTRDLLDSVDNAIKLRSLRYLLREMNKRKWMQKKRVALTPLQARKRLDWAIRYQGIDWRRVKWSDEYMVRRGQGVRPIWTFLSPREALRVQDVSEARRQGAVRQMFWAAFGHGSRMPLVPLVGNVNAIGIYDLYSVILPWFLQPGDIFMHDNASVHTARVVKALLEELQVQLMIWPPYSPDLNPIENLWALMKAEIYRLHPELTHAEDTVATQHALVLAAMEAWDNLEERVLKNLCDTMPNRITAIITAEGWYTKY</sequence>
<dbReference type="InterPro" id="IPR036397">
    <property type="entry name" value="RNaseH_sf"/>
</dbReference>
<name>A0A3L6MT86_FUSOX</name>
<dbReference type="InterPro" id="IPR002492">
    <property type="entry name" value="Transposase_Tc1-like"/>
</dbReference>
<reference evidence="3 4" key="1">
    <citation type="journal article" date="2018" name="Sci. Rep.">
        <title>Characterisation of pathogen-specific regions and novel effector candidates in Fusarium oxysporum f. sp. cepae.</title>
        <authorList>
            <person name="Armitage A.D."/>
            <person name="Taylor A."/>
            <person name="Sobczyk M.K."/>
            <person name="Baxter L."/>
            <person name="Greenfield B.P."/>
            <person name="Bates H.J."/>
            <person name="Wilson F."/>
            <person name="Jackson A.C."/>
            <person name="Ott S."/>
            <person name="Harrison R.J."/>
            <person name="Clarkson J.P."/>
        </authorList>
    </citation>
    <scope>NUCLEOTIDE SEQUENCE [LARGE SCALE GENOMIC DNA]</scope>
    <source>
        <strain evidence="3 4">FoC_Fus2</strain>
    </source>
</reference>
<comment type="caution">
    <text evidence="3">The sequence shown here is derived from an EMBL/GenBank/DDBJ whole genome shotgun (WGS) entry which is preliminary data.</text>
</comment>
<dbReference type="Pfam" id="PF01498">
    <property type="entry name" value="HTH_Tnp_Tc3_2"/>
    <property type="match status" value="2"/>
</dbReference>
<proteinExistence type="predicted"/>